<name>E5XUP0_SEGRC</name>
<proteinExistence type="predicted"/>
<dbReference type="Gene3D" id="3.40.50.1820">
    <property type="entry name" value="alpha/beta hydrolase"/>
    <property type="match status" value="1"/>
</dbReference>
<dbReference type="PRINTS" id="PR00111">
    <property type="entry name" value="ABHYDROLASE"/>
</dbReference>
<keyword evidence="4" id="KW-1185">Reference proteome</keyword>
<dbReference type="STRING" id="679197.HMPREF9336_03212"/>
<dbReference type="InterPro" id="IPR029058">
    <property type="entry name" value="AB_hydrolase_fold"/>
</dbReference>
<dbReference type="Pfam" id="PF00561">
    <property type="entry name" value="Abhydrolase_1"/>
    <property type="match status" value="1"/>
</dbReference>
<dbReference type="eggNOG" id="COG0596">
    <property type="taxonomic scope" value="Bacteria"/>
</dbReference>
<gene>
    <name evidence="3" type="ORF">HMPREF9336_03212</name>
</gene>
<dbReference type="Proteomes" id="UP000004816">
    <property type="component" value="Unassembled WGS sequence"/>
</dbReference>
<evidence type="ECO:0000313" key="3">
    <source>
        <dbReference type="EMBL" id="EFV11878.2"/>
    </source>
</evidence>
<organism evidence="3 4">
    <name type="scientific">Segniliparus rugosus (strain ATCC BAA-974 / DSM 45345 / CCUG 50838 / CIP 108380 / JCM 13579 / CDC 945)</name>
    <dbReference type="NCBI Taxonomy" id="679197"/>
    <lineage>
        <taxon>Bacteria</taxon>
        <taxon>Bacillati</taxon>
        <taxon>Actinomycetota</taxon>
        <taxon>Actinomycetes</taxon>
        <taxon>Mycobacteriales</taxon>
        <taxon>Segniliparaceae</taxon>
        <taxon>Segniliparus</taxon>
    </lineage>
</organism>
<evidence type="ECO:0000256" key="1">
    <source>
        <dbReference type="ARBA" id="ARBA00022801"/>
    </source>
</evidence>
<sequence length="294" mass="32583">MSQTMPDLPGVEHRWVEADGIRFHIAEAGADRPGKAVVLVHGFPQHWWTWRGVLPLLAEHRRAVALDLRGYGWSEAPAAGYDKKTFAKDIVAVVEALGLDKPVLVGHDWGGWSSLVAAVLRPEVFTAVASVAVPAPWVQMPAKRPSILLYQNILGSGLGPWIIRSGNQRFLRLLFTRGTAPGSRNEENFEVFLERFREPARARAGSATYRTFVRDEWPQLVSGGYLPGPAPIPTLLVRGSRDQLLGERAMRRAARDGADIDFHTIDEATHWLPEEQPEALAGRLLAFADKVDPR</sequence>
<keyword evidence="1" id="KW-0378">Hydrolase</keyword>
<dbReference type="HOGENOM" id="CLU_020336_7_1_11"/>
<dbReference type="SUPFAM" id="SSF53474">
    <property type="entry name" value="alpha/beta-Hydrolases"/>
    <property type="match status" value="1"/>
</dbReference>
<feature type="domain" description="AB hydrolase-1" evidence="2">
    <location>
        <begin position="36"/>
        <end position="276"/>
    </location>
</feature>
<comment type="caution">
    <text evidence="3">The sequence shown here is derived from an EMBL/GenBank/DDBJ whole genome shotgun (WGS) entry which is preliminary data.</text>
</comment>
<dbReference type="InterPro" id="IPR000073">
    <property type="entry name" value="AB_hydrolase_1"/>
</dbReference>
<dbReference type="InterPro" id="IPR000639">
    <property type="entry name" value="Epox_hydrolase-like"/>
</dbReference>
<evidence type="ECO:0000259" key="2">
    <source>
        <dbReference type="Pfam" id="PF00561"/>
    </source>
</evidence>
<protein>
    <recommendedName>
        <fullName evidence="2">AB hydrolase-1 domain-containing protein</fullName>
    </recommendedName>
</protein>
<dbReference type="PANTHER" id="PTHR43329">
    <property type="entry name" value="EPOXIDE HYDROLASE"/>
    <property type="match status" value="1"/>
</dbReference>
<dbReference type="EMBL" id="ACZI02000001">
    <property type="protein sequence ID" value="EFV11878.2"/>
    <property type="molecule type" value="Genomic_DNA"/>
</dbReference>
<dbReference type="PRINTS" id="PR00412">
    <property type="entry name" value="EPOXHYDRLASE"/>
</dbReference>
<accession>E5XUP0</accession>
<reference evidence="3 4" key="1">
    <citation type="journal article" date="2011" name="Stand. Genomic Sci.">
        <title>High quality draft genome sequence of Segniliparus rugosus CDC 945(T)= (ATCC BAA-974(T)).</title>
        <authorList>
            <person name="Earl A.M."/>
            <person name="Desjardins C.A."/>
            <person name="Fitzgerald M.G."/>
            <person name="Arachchi H.M."/>
            <person name="Zeng Q."/>
            <person name="Mehta T."/>
            <person name="Griggs A."/>
            <person name="Birren B.W."/>
            <person name="Toney N.C."/>
            <person name="Carr J."/>
            <person name="Posey J."/>
            <person name="Butler W.R."/>
        </authorList>
    </citation>
    <scope>NUCLEOTIDE SEQUENCE [LARGE SCALE GENOMIC DNA]</scope>
    <source>
        <strain evidence="4">ATCC BAA-974 / DSM 45345 / CCUG 50838 / CIP 108380 / JCM 13579 / CDC 945</strain>
    </source>
</reference>
<evidence type="ECO:0000313" key="4">
    <source>
        <dbReference type="Proteomes" id="UP000004816"/>
    </source>
</evidence>
<dbReference type="GO" id="GO:0016787">
    <property type="term" value="F:hydrolase activity"/>
    <property type="evidence" value="ECO:0007669"/>
    <property type="project" value="UniProtKB-KW"/>
</dbReference>
<dbReference type="RefSeq" id="WP_021029902.1">
    <property type="nucleotide sequence ID" value="NZ_KI391953.1"/>
</dbReference>
<dbReference type="AlphaFoldDB" id="E5XUP0"/>